<dbReference type="Pfam" id="PF00483">
    <property type="entry name" value="NTP_transferase"/>
    <property type="match status" value="1"/>
</dbReference>
<keyword evidence="2" id="KW-0808">Transferase</keyword>
<evidence type="ECO:0000313" key="3">
    <source>
        <dbReference type="Proteomes" id="UP000766336"/>
    </source>
</evidence>
<feature type="domain" description="Nucleotidyl transferase" evidence="1">
    <location>
        <begin position="7"/>
        <end position="232"/>
    </location>
</feature>
<dbReference type="Proteomes" id="UP000766336">
    <property type="component" value="Unassembled WGS sequence"/>
</dbReference>
<dbReference type="RefSeq" id="WP_213668897.1">
    <property type="nucleotide sequence ID" value="NZ_JAHCDA010000001.1"/>
</dbReference>
<keyword evidence="3" id="KW-1185">Reference proteome</keyword>
<gene>
    <name evidence="2" type="ORF">KHU32_04915</name>
</gene>
<dbReference type="InterPro" id="IPR005835">
    <property type="entry name" value="NTP_transferase_dom"/>
</dbReference>
<accession>A0ABS5Q995</accession>
<evidence type="ECO:0000259" key="1">
    <source>
        <dbReference type="Pfam" id="PF00483"/>
    </source>
</evidence>
<proteinExistence type="predicted"/>
<dbReference type="InterPro" id="IPR029044">
    <property type="entry name" value="Nucleotide-diphossugar_trans"/>
</dbReference>
<evidence type="ECO:0000313" key="2">
    <source>
        <dbReference type="EMBL" id="MBS7810267.1"/>
    </source>
</evidence>
<dbReference type="Gene3D" id="3.90.550.10">
    <property type="entry name" value="Spore Coat Polysaccharide Biosynthesis Protein SpsA, Chain A"/>
    <property type="match status" value="1"/>
</dbReference>
<name>A0ABS5Q995_9PROT</name>
<dbReference type="EMBL" id="JAHCDA010000001">
    <property type="protein sequence ID" value="MBS7810267.1"/>
    <property type="molecule type" value="Genomic_DNA"/>
</dbReference>
<organism evidence="2 3">
    <name type="scientific">Roseococcus pinisoli</name>
    <dbReference type="NCBI Taxonomy" id="2835040"/>
    <lineage>
        <taxon>Bacteria</taxon>
        <taxon>Pseudomonadati</taxon>
        <taxon>Pseudomonadota</taxon>
        <taxon>Alphaproteobacteria</taxon>
        <taxon>Acetobacterales</taxon>
        <taxon>Roseomonadaceae</taxon>
        <taxon>Roseococcus</taxon>
    </lineage>
</organism>
<dbReference type="GO" id="GO:0016740">
    <property type="term" value="F:transferase activity"/>
    <property type="evidence" value="ECO:0007669"/>
    <property type="project" value="UniProtKB-KW"/>
</dbReference>
<comment type="caution">
    <text evidence="2">The sequence shown here is derived from an EMBL/GenBank/DDBJ whole genome shotgun (WGS) entry which is preliminary data.</text>
</comment>
<reference evidence="2 3" key="1">
    <citation type="submission" date="2021-05" db="EMBL/GenBank/DDBJ databases">
        <title>Roseococcus sp. XZZS9, whole genome shotgun sequencing project.</title>
        <authorList>
            <person name="Zhao G."/>
            <person name="Shen L."/>
        </authorList>
    </citation>
    <scope>NUCLEOTIDE SEQUENCE [LARGE SCALE GENOMIC DNA]</scope>
    <source>
        <strain evidence="2 3">XZZS9</strain>
    </source>
</reference>
<protein>
    <submittedName>
        <fullName evidence="2">NTP transferase domain-containing protein</fullName>
    </submittedName>
</protein>
<dbReference type="PANTHER" id="PTHR22572">
    <property type="entry name" value="SUGAR-1-PHOSPHATE GUANYL TRANSFERASE"/>
    <property type="match status" value="1"/>
</dbReference>
<dbReference type="SUPFAM" id="SSF53448">
    <property type="entry name" value="Nucleotide-diphospho-sugar transferases"/>
    <property type="match status" value="1"/>
</dbReference>
<dbReference type="InterPro" id="IPR050486">
    <property type="entry name" value="Mannose-1P_guanyltransferase"/>
</dbReference>
<sequence length="270" mass="29719">MTRRAQAVLMAGGRGTRLYPYTAVLPKPLVPVGDKPVMELLLTLLRRHGITSVIVAVNHLRHLIQSFFGDGSALGMRIEYAVEDEPLGTCGPIGSLFDRLEDRFLLLNGDLLTDIDLGDLLAQHDAANADATVASALRVHQMEYGVLDVDAEGWLQSYREKPRTESLVSMGLYVLRREAVRDLVPPGQPLDVPDLLTRMVGRGRRVMTWRGECLWLDIGRPDDYAQAQDLVAKKPIWLEGGRPVERASIGGLESLTEDFITPGAGTSRAL</sequence>